<dbReference type="SUPFAM" id="SSF52200">
    <property type="entry name" value="Toll/Interleukin receptor TIR domain"/>
    <property type="match status" value="1"/>
</dbReference>
<dbReference type="EMBL" id="CAADFX010000129">
    <property type="protein sequence ID" value="VFK60560.1"/>
    <property type="molecule type" value="Genomic_DNA"/>
</dbReference>
<organism evidence="3">
    <name type="scientific">Candidatus Kentrum sp. TUN</name>
    <dbReference type="NCBI Taxonomy" id="2126343"/>
    <lineage>
        <taxon>Bacteria</taxon>
        <taxon>Pseudomonadati</taxon>
        <taxon>Pseudomonadota</taxon>
        <taxon>Gammaproteobacteria</taxon>
        <taxon>Candidatus Kentrum</taxon>
    </lineage>
</organism>
<name>A0A451A3F0_9GAMM</name>
<dbReference type="PROSITE" id="PS50104">
    <property type="entry name" value="TIR"/>
    <property type="match status" value="1"/>
</dbReference>
<keyword evidence="1" id="KW-0812">Transmembrane</keyword>
<keyword evidence="1" id="KW-0472">Membrane</keyword>
<dbReference type="Gene3D" id="3.40.50.10140">
    <property type="entry name" value="Toll/interleukin-1 receptor homology (TIR) domain"/>
    <property type="match status" value="1"/>
</dbReference>
<accession>A0A451A3F0</accession>
<evidence type="ECO:0000256" key="1">
    <source>
        <dbReference type="SAM" id="Phobius"/>
    </source>
</evidence>
<sequence length="348" mass="39301">MPDRSISKPSPSRRSKPAEGKRFAAFISYKHVSSTSFAARLERALKSYAKPPLVARPRRIFRDENYLAPGVDLPRLIKEALDNSEFLLLLASPESAQSKWVQDELDLWCRVLKRQEQLIVILLGGDIKVDDQSKQIDWSGTDALPTFMAEHLTTVPLYLDLRELARLDDIDLNDPSFKRAINGIVARFRGIDPNEMLGEEIRQRRRALRLKRGGIAALVVLTMLAGGFWFLAEDRLDKLTERERDLVERTRHGAKLGIEKAKALAREDKLDEALNVAIEAGESAITAKDPQLTESAAVFMHSMLQGKSRLKTTLGRHTFDIVFRDRDRLVVVFNEALPGKAYFGAISR</sequence>
<dbReference type="InterPro" id="IPR035897">
    <property type="entry name" value="Toll_tir_struct_dom_sf"/>
</dbReference>
<evidence type="ECO:0000259" key="2">
    <source>
        <dbReference type="PROSITE" id="PS50104"/>
    </source>
</evidence>
<reference evidence="3" key="1">
    <citation type="submission" date="2019-02" db="EMBL/GenBank/DDBJ databases">
        <authorList>
            <person name="Gruber-Vodicka R. H."/>
            <person name="Seah K. B. B."/>
        </authorList>
    </citation>
    <scope>NUCLEOTIDE SEQUENCE</scope>
    <source>
        <strain evidence="3">BECK_BY1</strain>
    </source>
</reference>
<dbReference type="Pfam" id="PF13676">
    <property type="entry name" value="TIR_2"/>
    <property type="match status" value="1"/>
</dbReference>
<gene>
    <name evidence="3" type="ORF">BECKTUN1418D_GA0071000_11291</name>
</gene>
<dbReference type="AlphaFoldDB" id="A0A451A3F0"/>
<proteinExistence type="predicted"/>
<feature type="domain" description="TIR" evidence="2">
    <location>
        <begin position="21"/>
        <end position="152"/>
    </location>
</feature>
<protein>
    <submittedName>
        <fullName evidence="3">TIR domain-containing protein</fullName>
    </submittedName>
</protein>
<dbReference type="GO" id="GO:0007165">
    <property type="term" value="P:signal transduction"/>
    <property type="evidence" value="ECO:0007669"/>
    <property type="project" value="InterPro"/>
</dbReference>
<dbReference type="InterPro" id="IPR000157">
    <property type="entry name" value="TIR_dom"/>
</dbReference>
<feature type="transmembrane region" description="Helical" evidence="1">
    <location>
        <begin position="213"/>
        <end position="232"/>
    </location>
</feature>
<keyword evidence="1" id="KW-1133">Transmembrane helix</keyword>
<evidence type="ECO:0000313" key="3">
    <source>
        <dbReference type="EMBL" id="VFK60560.1"/>
    </source>
</evidence>
<dbReference type="SMART" id="SM00255">
    <property type="entry name" value="TIR"/>
    <property type="match status" value="1"/>
</dbReference>